<evidence type="ECO:0000259" key="5">
    <source>
        <dbReference type="PROSITE" id="PS50893"/>
    </source>
</evidence>
<sequence length="222" mass="24446">MLKVSHLQKSFLSGSHRNDVLKDVNLEIHDGEMVAIMGRSGSGKSTLLNILAGLEQADCGNYYFGSTDVLALNVVHAANFRKHNIGYIIQNSVLIHGKNVFNNIALPLKYSKHSKSQIKQKVSFVLAALHISNIGYSPVEVLSGGETQRVAIARAIVQEPKVIIADEPTGSVDEETEDDILKLFRMLNEQGKTIIIVTHNQKVADICDRTFYMKNGSCNLIT</sequence>
<dbReference type="PROSITE" id="PS50893">
    <property type="entry name" value="ABC_TRANSPORTER_2"/>
    <property type="match status" value="1"/>
</dbReference>
<gene>
    <name evidence="6" type="ORF">ACFSX3_20110</name>
</gene>
<dbReference type="InterPro" id="IPR027417">
    <property type="entry name" value="P-loop_NTPase"/>
</dbReference>
<evidence type="ECO:0000313" key="6">
    <source>
        <dbReference type="EMBL" id="MFD2412201.1"/>
    </source>
</evidence>
<keyword evidence="3" id="KW-0547">Nucleotide-binding</keyword>
<dbReference type="EMBL" id="JBHUKY010000033">
    <property type="protein sequence ID" value="MFD2412201.1"/>
    <property type="molecule type" value="Genomic_DNA"/>
</dbReference>
<proteinExistence type="inferred from homology"/>
<feature type="domain" description="ABC transporter" evidence="5">
    <location>
        <begin position="2"/>
        <end position="221"/>
    </location>
</feature>
<dbReference type="InterPro" id="IPR003593">
    <property type="entry name" value="AAA+_ATPase"/>
</dbReference>
<evidence type="ECO:0000256" key="2">
    <source>
        <dbReference type="ARBA" id="ARBA00022448"/>
    </source>
</evidence>
<evidence type="ECO:0000256" key="4">
    <source>
        <dbReference type="ARBA" id="ARBA00022840"/>
    </source>
</evidence>
<dbReference type="SUPFAM" id="SSF52540">
    <property type="entry name" value="P-loop containing nucleoside triphosphate hydrolases"/>
    <property type="match status" value="1"/>
</dbReference>
<dbReference type="SMART" id="SM00382">
    <property type="entry name" value="AAA"/>
    <property type="match status" value="1"/>
</dbReference>
<dbReference type="PANTHER" id="PTHR42798:SF4">
    <property type="entry name" value="ABC TRANSPORTER DOMAIN-CONTAINING PROTEIN"/>
    <property type="match status" value="1"/>
</dbReference>
<dbReference type="Proteomes" id="UP001597448">
    <property type="component" value="Unassembled WGS sequence"/>
</dbReference>
<keyword evidence="4 6" id="KW-0067">ATP-binding</keyword>
<dbReference type="InterPro" id="IPR003439">
    <property type="entry name" value="ABC_transporter-like_ATP-bd"/>
</dbReference>
<dbReference type="GO" id="GO:0005524">
    <property type="term" value="F:ATP binding"/>
    <property type="evidence" value="ECO:0007669"/>
    <property type="project" value="UniProtKB-KW"/>
</dbReference>
<reference evidence="7" key="1">
    <citation type="journal article" date="2019" name="Int. J. Syst. Evol. Microbiol.">
        <title>The Global Catalogue of Microorganisms (GCM) 10K type strain sequencing project: providing services to taxonomists for standard genome sequencing and annotation.</title>
        <authorList>
            <consortium name="The Broad Institute Genomics Platform"/>
            <consortium name="The Broad Institute Genome Sequencing Center for Infectious Disease"/>
            <person name="Wu L."/>
            <person name="Ma J."/>
        </authorList>
    </citation>
    <scope>NUCLEOTIDE SEQUENCE [LARGE SCALE GENOMIC DNA]</scope>
    <source>
        <strain evidence="7">CCM 8725</strain>
    </source>
</reference>
<dbReference type="CDD" id="cd03255">
    <property type="entry name" value="ABC_MJ0796_LolCDE_FtsE"/>
    <property type="match status" value="1"/>
</dbReference>
<protein>
    <submittedName>
        <fullName evidence="6">ABC transporter ATP-binding protein</fullName>
    </submittedName>
</protein>
<keyword evidence="2" id="KW-0813">Transport</keyword>
<comment type="caution">
    <text evidence="6">The sequence shown here is derived from an EMBL/GenBank/DDBJ whole genome shotgun (WGS) entry which is preliminary data.</text>
</comment>
<evidence type="ECO:0000313" key="7">
    <source>
        <dbReference type="Proteomes" id="UP001597448"/>
    </source>
</evidence>
<evidence type="ECO:0000256" key="1">
    <source>
        <dbReference type="ARBA" id="ARBA00005417"/>
    </source>
</evidence>
<dbReference type="RefSeq" id="WP_209987843.1">
    <property type="nucleotide sequence ID" value="NZ_JBHUKY010000033.1"/>
</dbReference>
<keyword evidence="7" id="KW-1185">Reference proteome</keyword>
<accession>A0ABW5FBE6</accession>
<evidence type="ECO:0000256" key="3">
    <source>
        <dbReference type="ARBA" id="ARBA00022741"/>
    </source>
</evidence>
<dbReference type="Pfam" id="PF00005">
    <property type="entry name" value="ABC_tran"/>
    <property type="match status" value="1"/>
</dbReference>
<dbReference type="PANTHER" id="PTHR42798">
    <property type="entry name" value="LIPOPROTEIN-RELEASING SYSTEM ATP-BINDING PROTEIN LOLD"/>
    <property type="match status" value="1"/>
</dbReference>
<organism evidence="6 7">
    <name type="scientific">Paenibacillus rhizoplanae</name>
    <dbReference type="NCBI Taxonomy" id="1917181"/>
    <lineage>
        <taxon>Bacteria</taxon>
        <taxon>Bacillati</taxon>
        <taxon>Bacillota</taxon>
        <taxon>Bacilli</taxon>
        <taxon>Bacillales</taxon>
        <taxon>Paenibacillaceae</taxon>
        <taxon>Paenibacillus</taxon>
    </lineage>
</organism>
<comment type="similarity">
    <text evidence="1">Belongs to the ABC transporter superfamily.</text>
</comment>
<dbReference type="Gene3D" id="3.40.50.300">
    <property type="entry name" value="P-loop containing nucleotide triphosphate hydrolases"/>
    <property type="match status" value="1"/>
</dbReference>
<name>A0ABW5FBE6_9BACL</name>
<dbReference type="InterPro" id="IPR017911">
    <property type="entry name" value="MacB-like_ATP-bd"/>
</dbReference>